<dbReference type="EMBL" id="MGHY01000006">
    <property type="protein sequence ID" value="OGM79905.1"/>
    <property type="molecule type" value="Genomic_DNA"/>
</dbReference>
<evidence type="ECO:0000313" key="1">
    <source>
        <dbReference type="EMBL" id="OGM79905.1"/>
    </source>
</evidence>
<sequence>MDDDIENSHTAVTRPARHLDTEVEKGIEDKLDLAKGELFLIVEQKLQKDREGFNQRTMDKLKADLSGTGISWEVFEDEIEQVVDDLRDDIEQLIGDGRFDGRLRNITTPEKYNALRSKILEWYRLTQENDPSIKGYVYNPSRAIDLIVNASLTTTATSEAHMYGIGGLSESGYVREPISISSDPTEPVGIGLKRLTAYRAIKEMPNEAALFFLAETQRLGSSEMVEKLLDTGSIFRTDSMRIQREGNEISIKFLDYLSHPTKVPWWIQEGVKENKIYSPKSDDQAIVIDLTKLDQLESFDHESEVDKLKSKAHLDELWEKYGKRLKRAK</sequence>
<gene>
    <name evidence="1" type="ORF">A2382_03185</name>
</gene>
<reference evidence="1 2" key="1">
    <citation type="journal article" date="2016" name="Nat. Commun.">
        <title>Thousands of microbial genomes shed light on interconnected biogeochemical processes in an aquifer system.</title>
        <authorList>
            <person name="Anantharaman K."/>
            <person name="Brown C.T."/>
            <person name="Hug L.A."/>
            <person name="Sharon I."/>
            <person name="Castelle C.J."/>
            <person name="Probst A.J."/>
            <person name="Thomas B.C."/>
            <person name="Singh A."/>
            <person name="Wilkins M.J."/>
            <person name="Karaoz U."/>
            <person name="Brodie E.L."/>
            <person name="Williams K.H."/>
            <person name="Hubbard S.S."/>
            <person name="Banfield J.F."/>
        </authorList>
    </citation>
    <scope>NUCLEOTIDE SEQUENCE [LARGE SCALE GENOMIC DNA]</scope>
</reference>
<comment type="caution">
    <text evidence="1">The sequence shown here is derived from an EMBL/GenBank/DDBJ whole genome shotgun (WGS) entry which is preliminary data.</text>
</comment>
<dbReference type="Proteomes" id="UP000178999">
    <property type="component" value="Unassembled WGS sequence"/>
</dbReference>
<evidence type="ECO:0000313" key="2">
    <source>
        <dbReference type="Proteomes" id="UP000178999"/>
    </source>
</evidence>
<name>A0A1F8CWI7_9BACT</name>
<protein>
    <submittedName>
        <fullName evidence="1">Uncharacterized protein</fullName>
    </submittedName>
</protein>
<proteinExistence type="predicted"/>
<dbReference type="AlphaFoldDB" id="A0A1F8CWI7"/>
<organism evidence="1 2">
    <name type="scientific">Candidatus Woesebacteria bacterium RIFOXYB1_FULL_38_16</name>
    <dbReference type="NCBI Taxonomy" id="1802538"/>
    <lineage>
        <taxon>Bacteria</taxon>
        <taxon>Candidatus Woeseibacteriota</taxon>
    </lineage>
</organism>
<accession>A0A1F8CWI7</accession>